<organism evidence="5 6">
    <name type="scientific">Candidatus Chloroploca asiatica</name>
    <dbReference type="NCBI Taxonomy" id="1506545"/>
    <lineage>
        <taxon>Bacteria</taxon>
        <taxon>Bacillati</taxon>
        <taxon>Chloroflexota</taxon>
        <taxon>Chloroflexia</taxon>
        <taxon>Chloroflexales</taxon>
        <taxon>Chloroflexineae</taxon>
        <taxon>Oscillochloridaceae</taxon>
        <taxon>Candidatus Chloroploca</taxon>
    </lineage>
</organism>
<proteinExistence type="inferred from homology"/>
<dbReference type="EMBL" id="LYXE01000080">
    <property type="protein sequence ID" value="PDV99191.1"/>
    <property type="molecule type" value="Genomic_DNA"/>
</dbReference>
<dbReference type="OrthoDB" id="9798687at2"/>
<dbReference type="GO" id="GO:0009311">
    <property type="term" value="P:oligosaccharide metabolic process"/>
    <property type="evidence" value="ECO:0007669"/>
    <property type="project" value="InterPro"/>
</dbReference>
<name>A0A2H3L7F4_9CHLR</name>
<reference evidence="5 6" key="1">
    <citation type="submission" date="2016-05" db="EMBL/GenBank/DDBJ databases">
        <authorList>
            <person name="Lavstsen T."/>
            <person name="Jespersen J.S."/>
        </authorList>
    </citation>
    <scope>NUCLEOTIDE SEQUENCE [LARGE SCALE GENOMIC DNA]</scope>
    <source>
        <strain evidence="5 6">B7-9</strain>
    </source>
</reference>
<protein>
    <recommendedName>
        <fullName evidence="4">Mannosylglycerate hydrolase MGH1-like glycoside hydrolase domain-containing protein</fullName>
    </recommendedName>
</protein>
<dbReference type="InterPro" id="IPR012341">
    <property type="entry name" value="6hp_glycosidase-like_sf"/>
</dbReference>
<sequence>MYVPASPYLLALENRIRLQKIPFSDRGSRLLIYQERRVADTLYLKLAERLTALTPGLSSYRARPPFISNLRLVDAEGRTVRFEVTTYPHALVFQTPIGEFRLVFQDHQTVSFGLPNGIASGIRFTVSPDLARPDAYGGEFKTVRNCAYSTNGELVLNQVEHNGSGYDVILTARGDADTAITLHIQPGMELDRTVVPFRTALAAAESRWHRWFDAVPSVDEPYRSQYYYAWWVLGNNILAPYGYFRRESVAPSKAHYVGAWQWDNYFHALAFRYTDPRLASDQIQFMLDHQLPDGMIPDAVYDEGTITQLEVPVAAAVTKPPIAAWVAMLVYAQTGDMAMLREIYDPLVRWNSWWFGLNDDDADGIVQYSHPFSSGLDDSPLWDYGMPVEAVDLNTYLCLQMEALGKMARLLGRNREAELWKHRSAALAHRMIEHFYDAQRGLFWSHHHHQPIQVMTPFSLYPLWTGQMSPAINERLVAHLRDVGTFWTPHPLPTVAISDPHFNPNQMWRGPVWININYIFVEALQRTGYRDLAQTLAERTLRLVMGQSDIYEYYHPLTGEPPPKAAPMFGWSASCYIDLAIRMSRGEI</sequence>
<dbReference type="InterPro" id="IPR004888">
    <property type="entry name" value="Glycoside_hydrolase_63"/>
</dbReference>
<dbReference type="Gene3D" id="1.50.10.10">
    <property type="match status" value="1"/>
</dbReference>
<evidence type="ECO:0000259" key="4">
    <source>
        <dbReference type="Pfam" id="PF22422"/>
    </source>
</evidence>
<evidence type="ECO:0000256" key="1">
    <source>
        <dbReference type="ARBA" id="ARBA00010833"/>
    </source>
</evidence>
<gene>
    <name evidence="5" type="ORF">A9Q02_13345</name>
</gene>
<keyword evidence="3" id="KW-0326">Glycosidase</keyword>
<comment type="caution">
    <text evidence="5">The sequence shown here is derived from an EMBL/GenBank/DDBJ whole genome shotgun (WGS) entry which is preliminary data.</text>
</comment>
<dbReference type="GO" id="GO:0004573">
    <property type="term" value="F:Glc3Man9GlcNAc2 oligosaccharide glucosidase activity"/>
    <property type="evidence" value="ECO:0007669"/>
    <property type="project" value="InterPro"/>
</dbReference>
<dbReference type="InterPro" id="IPR008928">
    <property type="entry name" value="6-hairpin_glycosidase_sf"/>
</dbReference>
<keyword evidence="2" id="KW-0378">Hydrolase</keyword>
<evidence type="ECO:0000313" key="6">
    <source>
        <dbReference type="Proteomes" id="UP000220922"/>
    </source>
</evidence>
<dbReference type="RefSeq" id="WP_097652350.1">
    <property type="nucleotide sequence ID" value="NZ_LYXE01000080.1"/>
</dbReference>
<dbReference type="SUPFAM" id="SSF48208">
    <property type="entry name" value="Six-hairpin glycosidases"/>
    <property type="match status" value="1"/>
</dbReference>
<dbReference type="PANTHER" id="PTHR10412:SF11">
    <property type="entry name" value="MANNOSYL-OLIGOSACCHARIDE GLUCOSIDASE"/>
    <property type="match status" value="1"/>
</dbReference>
<accession>A0A2H3L7F4</accession>
<keyword evidence="6" id="KW-1185">Reference proteome</keyword>
<dbReference type="Proteomes" id="UP000220922">
    <property type="component" value="Unassembled WGS sequence"/>
</dbReference>
<feature type="domain" description="Mannosylglycerate hydrolase MGH1-like glycoside hydrolase" evidence="4">
    <location>
        <begin position="256"/>
        <end position="572"/>
    </location>
</feature>
<evidence type="ECO:0000256" key="2">
    <source>
        <dbReference type="ARBA" id="ARBA00022801"/>
    </source>
</evidence>
<dbReference type="Pfam" id="PF22422">
    <property type="entry name" value="MGH1-like_GH"/>
    <property type="match status" value="1"/>
</dbReference>
<comment type="similarity">
    <text evidence="1">Belongs to the glycosyl hydrolase 63 family.</text>
</comment>
<dbReference type="InterPro" id="IPR054491">
    <property type="entry name" value="MGH1-like_GH"/>
</dbReference>
<dbReference type="PANTHER" id="PTHR10412">
    <property type="entry name" value="MANNOSYL-OLIGOSACCHARIDE GLUCOSIDASE"/>
    <property type="match status" value="1"/>
</dbReference>
<dbReference type="GO" id="GO:0006487">
    <property type="term" value="P:protein N-linked glycosylation"/>
    <property type="evidence" value="ECO:0007669"/>
    <property type="project" value="TreeGrafter"/>
</dbReference>
<evidence type="ECO:0000313" key="5">
    <source>
        <dbReference type="EMBL" id="PDV99191.1"/>
    </source>
</evidence>
<dbReference type="AlphaFoldDB" id="A0A2H3L7F4"/>
<evidence type="ECO:0000256" key="3">
    <source>
        <dbReference type="ARBA" id="ARBA00023295"/>
    </source>
</evidence>